<dbReference type="AlphaFoldDB" id="A0A652YKQ9"/>
<comment type="similarity">
    <text evidence="1">Belongs to the CAPAB/TerDEXZ family.</text>
</comment>
<dbReference type="SUPFAM" id="SSF53300">
    <property type="entry name" value="vWA-like"/>
    <property type="match status" value="1"/>
</dbReference>
<dbReference type="CDD" id="cd06974">
    <property type="entry name" value="TerD_like"/>
    <property type="match status" value="1"/>
</dbReference>
<dbReference type="InterPro" id="IPR051324">
    <property type="entry name" value="Stress/Tellurium_Resist"/>
</dbReference>
<dbReference type="InterPro" id="IPR036465">
    <property type="entry name" value="vWFA_dom_sf"/>
</dbReference>
<dbReference type="InterPro" id="IPR002035">
    <property type="entry name" value="VWF_A"/>
</dbReference>
<sequence>MELVRGANTTVDGHTLRVAVTGAAPGSVDLMVFQLDGNNKVRSDADFIFFNQPNSPEGAVRLSDGGVVEIDSAGVPAGIMILSVAVALDGNVSGALADVPQLGAMVDQAGGDQAGGERIAAPALGLTTERAAVLVEIYRRGEAWKIRNVSAGWDGGLADLVTTFGVSVDDEPAEASTDGIRSVPDEAKLSMVKREKLDLRKREVAKVLLTKGGNGIRARVILVIDKTGSMSKQYRSKVVHRVVERMVPVAIQLDDDGKLEPYLYAVGFHKLPEISVHDAESWSDEYLHLRGSHGGFDYDAIGASNREIPIMTEIVSGLRSGTAPTLVLFFTDGGFTERREITALMRDASALPAFWQFVGIGKAKYGVLEKLDDMDGRVVDNAGFFALDDIDSVSDSELYSRLLSEFPDWHKSAVAAGITR</sequence>
<name>A0A652YKQ9_NOCGL</name>
<dbReference type="PANTHER" id="PTHR32097">
    <property type="entry name" value="CAMP-BINDING PROTEIN 1-RELATED"/>
    <property type="match status" value="1"/>
</dbReference>
<dbReference type="InterPro" id="IPR003325">
    <property type="entry name" value="TerD"/>
</dbReference>
<dbReference type="Pfam" id="PF10138">
    <property type="entry name" value="vWA-TerF-like"/>
    <property type="match status" value="1"/>
</dbReference>
<organism evidence="2">
    <name type="scientific">Nocardia globerula</name>
    <dbReference type="NCBI Taxonomy" id="1818"/>
    <lineage>
        <taxon>Bacteria</taxon>
        <taxon>Bacillati</taxon>
        <taxon>Actinomycetota</taxon>
        <taxon>Actinomycetes</taxon>
        <taxon>Mycobacteriales</taxon>
        <taxon>Nocardiaceae</taxon>
        <taxon>Nocardia</taxon>
    </lineage>
</organism>
<protein>
    <submittedName>
        <fullName evidence="2">Stress response protein SCP2</fullName>
    </submittedName>
</protein>
<proteinExistence type="inferred from homology"/>
<comment type="caution">
    <text evidence="2">The sequence shown here is derived from an EMBL/GenBank/DDBJ whole genome shotgun (WGS) entry which is preliminary data.</text>
</comment>
<gene>
    <name evidence="2" type="ORF">FNL38_10620</name>
</gene>
<dbReference type="InterPro" id="IPR019303">
    <property type="entry name" value="vWA_TerF_C"/>
</dbReference>
<dbReference type="PROSITE" id="PS50234">
    <property type="entry name" value="VWFA"/>
    <property type="match status" value="1"/>
</dbReference>
<dbReference type="EMBL" id="VNIQ01000006">
    <property type="protein sequence ID" value="TYQ02202.1"/>
    <property type="molecule type" value="Genomic_DNA"/>
</dbReference>
<dbReference type="Gene3D" id="2.60.60.30">
    <property type="entry name" value="sav2460 like domains"/>
    <property type="match status" value="1"/>
</dbReference>
<accession>A0A652YKQ9</accession>
<reference evidence="2" key="1">
    <citation type="submission" date="2019-07" db="EMBL/GenBank/DDBJ databases">
        <title>Genomic Encyclopedia of Type Strains, Phase IV (KMG-IV): sequencing the most valuable type-strain genomes for metagenomic binning, comparative biology and taxonomic classification.</title>
        <authorList>
            <person name="Goeker M."/>
        </authorList>
    </citation>
    <scope>NUCLEOTIDE SEQUENCE</scope>
    <source>
        <strain evidence="2">DSM 44596</strain>
    </source>
</reference>
<evidence type="ECO:0000313" key="2">
    <source>
        <dbReference type="EMBL" id="TYQ02202.1"/>
    </source>
</evidence>
<evidence type="ECO:0000256" key="1">
    <source>
        <dbReference type="ARBA" id="ARBA00008775"/>
    </source>
</evidence>
<dbReference type="PANTHER" id="PTHR32097:SF4">
    <property type="entry name" value="GENERAL STRESS PROTEIN 16U"/>
    <property type="match status" value="1"/>
</dbReference>
<dbReference type="Pfam" id="PF02342">
    <property type="entry name" value="TerD"/>
    <property type="match status" value="1"/>
</dbReference>